<keyword evidence="3" id="KW-1185">Reference proteome</keyword>
<protein>
    <submittedName>
        <fullName evidence="2">GDSL-type esterase/lipase family protein</fullName>
    </submittedName>
</protein>
<dbReference type="EMBL" id="JARTFS010000001">
    <property type="protein sequence ID" value="MED4400037.1"/>
    <property type="molecule type" value="Genomic_DNA"/>
</dbReference>
<dbReference type="Pfam" id="PF13472">
    <property type="entry name" value="Lipase_GDSL_2"/>
    <property type="match status" value="1"/>
</dbReference>
<dbReference type="GeneID" id="301141236"/>
<proteinExistence type="predicted"/>
<accession>A0ABU6NUJ3</accession>
<organism evidence="2 3">
    <name type="scientific">Metabacillus fastidiosus</name>
    <dbReference type="NCBI Taxonomy" id="1458"/>
    <lineage>
        <taxon>Bacteria</taxon>
        <taxon>Bacillati</taxon>
        <taxon>Bacillota</taxon>
        <taxon>Bacilli</taxon>
        <taxon>Bacillales</taxon>
        <taxon>Bacillaceae</taxon>
        <taxon>Metabacillus</taxon>
    </lineage>
</organism>
<sequence length="232" mass="26144">MKIALIGDSLTEGRPGVSFFNVLKEKFPNITFVNHGKPGESVKSLYTRLLKTKLDIDYDLSFLWIGVNDVYSKMLSVQAQPVAKDHDEFKDYYEKVLELVLASSKKVVAVTPALVGENTDNAPNNEIKELNVLIQSITRKQTNVSFLDIQSVFLSHLSKVNSSDYISTKVMRVMADVLFYKKPSRIDKLSKERGLHLTLDGIHLNSTGAQIVAEIYESEIKRLTHKNQDAIQ</sequence>
<comment type="caution">
    <text evidence="2">The sequence shown here is derived from an EMBL/GenBank/DDBJ whole genome shotgun (WGS) entry which is preliminary data.</text>
</comment>
<evidence type="ECO:0000313" key="2">
    <source>
        <dbReference type="EMBL" id="MED4400037.1"/>
    </source>
</evidence>
<dbReference type="InterPro" id="IPR013830">
    <property type="entry name" value="SGNH_hydro"/>
</dbReference>
<gene>
    <name evidence="2" type="ORF">P9271_01500</name>
</gene>
<dbReference type="InterPro" id="IPR036514">
    <property type="entry name" value="SGNH_hydro_sf"/>
</dbReference>
<dbReference type="SUPFAM" id="SSF52266">
    <property type="entry name" value="SGNH hydrolase"/>
    <property type="match status" value="1"/>
</dbReference>
<dbReference type="RefSeq" id="WP_066229692.1">
    <property type="nucleotide sequence ID" value="NZ_JARTFQ010000005.1"/>
</dbReference>
<dbReference type="Proteomes" id="UP001342826">
    <property type="component" value="Unassembled WGS sequence"/>
</dbReference>
<feature type="domain" description="SGNH hydrolase-type esterase" evidence="1">
    <location>
        <begin position="5"/>
        <end position="158"/>
    </location>
</feature>
<reference evidence="2 3" key="1">
    <citation type="submission" date="2023-03" db="EMBL/GenBank/DDBJ databases">
        <title>Bacillus Genome Sequencing.</title>
        <authorList>
            <person name="Dunlap C."/>
        </authorList>
    </citation>
    <scope>NUCLEOTIDE SEQUENCE [LARGE SCALE GENOMIC DNA]</scope>
    <source>
        <strain evidence="2 3">NRS-1717</strain>
    </source>
</reference>
<name>A0ABU6NUJ3_9BACI</name>
<dbReference type="Gene3D" id="3.40.50.1110">
    <property type="entry name" value="SGNH hydrolase"/>
    <property type="match status" value="1"/>
</dbReference>
<evidence type="ECO:0000259" key="1">
    <source>
        <dbReference type="Pfam" id="PF13472"/>
    </source>
</evidence>
<evidence type="ECO:0000313" key="3">
    <source>
        <dbReference type="Proteomes" id="UP001342826"/>
    </source>
</evidence>